<name>A0ABV9N4R0_9FLAO</name>
<feature type="transmembrane region" description="Helical" evidence="6">
    <location>
        <begin position="251"/>
        <end position="268"/>
    </location>
</feature>
<feature type="transmembrane region" description="Helical" evidence="6">
    <location>
        <begin position="392"/>
        <end position="410"/>
    </location>
</feature>
<dbReference type="PANTHER" id="PTHR30250:SF11">
    <property type="entry name" value="O-ANTIGEN TRANSPORTER-RELATED"/>
    <property type="match status" value="1"/>
</dbReference>
<dbReference type="InterPro" id="IPR002797">
    <property type="entry name" value="Polysacc_synth"/>
</dbReference>
<evidence type="ECO:0000256" key="5">
    <source>
        <dbReference type="ARBA" id="ARBA00023136"/>
    </source>
</evidence>
<feature type="transmembrane region" description="Helical" evidence="6">
    <location>
        <begin position="330"/>
        <end position="348"/>
    </location>
</feature>
<feature type="transmembrane region" description="Helical" evidence="6">
    <location>
        <begin position="80"/>
        <end position="100"/>
    </location>
</feature>
<accession>A0ABV9N4R0</accession>
<feature type="transmembrane region" description="Helical" evidence="6">
    <location>
        <begin position="217"/>
        <end position="235"/>
    </location>
</feature>
<dbReference type="Pfam" id="PF01943">
    <property type="entry name" value="Polysacc_synt"/>
    <property type="match status" value="1"/>
</dbReference>
<keyword evidence="2" id="KW-1003">Cell membrane</keyword>
<dbReference type="RefSeq" id="WP_387962117.1">
    <property type="nucleotide sequence ID" value="NZ_JBHSGP010000012.1"/>
</dbReference>
<dbReference type="InterPro" id="IPR050833">
    <property type="entry name" value="Poly_Biosynth_Transport"/>
</dbReference>
<feature type="transmembrane region" description="Helical" evidence="6">
    <location>
        <begin position="37"/>
        <end position="60"/>
    </location>
</feature>
<proteinExistence type="predicted"/>
<feature type="transmembrane region" description="Helical" evidence="6">
    <location>
        <begin position="422"/>
        <end position="440"/>
    </location>
</feature>
<keyword evidence="4 6" id="KW-1133">Transmembrane helix</keyword>
<evidence type="ECO:0000256" key="1">
    <source>
        <dbReference type="ARBA" id="ARBA00004651"/>
    </source>
</evidence>
<evidence type="ECO:0000256" key="6">
    <source>
        <dbReference type="SAM" id="Phobius"/>
    </source>
</evidence>
<dbReference type="PANTHER" id="PTHR30250">
    <property type="entry name" value="PST FAMILY PREDICTED COLANIC ACID TRANSPORTER"/>
    <property type="match status" value="1"/>
</dbReference>
<dbReference type="Proteomes" id="UP001595953">
    <property type="component" value="Unassembled WGS sequence"/>
</dbReference>
<evidence type="ECO:0000256" key="2">
    <source>
        <dbReference type="ARBA" id="ARBA00022475"/>
    </source>
</evidence>
<reference evidence="8" key="1">
    <citation type="journal article" date="2019" name="Int. J. Syst. Evol. Microbiol.">
        <title>The Global Catalogue of Microorganisms (GCM) 10K type strain sequencing project: providing services to taxonomists for standard genome sequencing and annotation.</title>
        <authorList>
            <consortium name="The Broad Institute Genomics Platform"/>
            <consortium name="The Broad Institute Genome Sequencing Center for Infectious Disease"/>
            <person name="Wu L."/>
            <person name="Ma J."/>
        </authorList>
    </citation>
    <scope>NUCLEOTIDE SEQUENCE [LARGE SCALE GENOMIC DNA]</scope>
    <source>
        <strain evidence="8">CCUG 63682</strain>
    </source>
</reference>
<feature type="transmembrane region" description="Helical" evidence="6">
    <location>
        <begin position="12"/>
        <end position="31"/>
    </location>
</feature>
<feature type="transmembrane region" description="Helical" evidence="6">
    <location>
        <begin position="120"/>
        <end position="140"/>
    </location>
</feature>
<protein>
    <submittedName>
        <fullName evidence="7">Polysaccharide biosynthesis C-terminal domain-containing protein</fullName>
    </submittedName>
</protein>
<organism evidence="7 8">
    <name type="scientific">Geojedonia litorea</name>
    <dbReference type="NCBI Taxonomy" id="1268269"/>
    <lineage>
        <taxon>Bacteria</taxon>
        <taxon>Pseudomonadati</taxon>
        <taxon>Bacteroidota</taxon>
        <taxon>Flavobacteriia</taxon>
        <taxon>Flavobacteriales</taxon>
        <taxon>Flavobacteriaceae</taxon>
        <taxon>Geojedonia</taxon>
    </lineage>
</organism>
<gene>
    <name evidence="7" type="ORF">ACFO5O_06615</name>
</gene>
<feature type="transmembrane region" description="Helical" evidence="6">
    <location>
        <begin position="360"/>
        <end position="386"/>
    </location>
</feature>
<dbReference type="EMBL" id="JBHSGP010000012">
    <property type="protein sequence ID" value="MFC4721985.1"/>
    <property type="molecule type" value="Genomic_DNA"/>
</dbReference>
<comment type="caution">
    <text evidence="7">The sequence shown here is derived from an EMBL/GenBank/DDBJ whole genome shotgun (WGS) entry which is preliminary data.</text>
</comment>
<evidence type="ECO:0000313" key="8">
    <source>
        <dbReference type="Proteomes" id="UP001595953"/>
    </source>
</evidence>
<feature type="transmembrane region" description="Helical" evidence="6">
    <location>
        <begin position="302"/>
        <end position="324"/>
    </location>
</feature>
<evidence type="ECO:0000313" key="7">
    <source>
        <dbReference type="EMBL" id="MFC4721985.1"/>
    </source>
</evidence>
<feature type="transmembrane region" description="Helical" evidence="6">
    <location>
        <begin position="160"/>
        <end position="180"/>
    </location>
</feature>
<keyword evidence="5 6" id="KW-0472">Membrane</keyword>
<evidence type="ECO:0000256" key="3">
    <source>
        <dbReference type="ARBA" id="ARBA00022692"/>
    </source>
</evidence>
<evidence type="ECO:0000256" key="4">
    <source>
        <dbReference type="ARBA" id="ARBA00022989"/>
    </source>
</evidence>
<keyword evidence="3 6" id="KW-0812">Transmembrane</keyword>
<feature type="transmembrane region" description="Helical" evidence="6">
    <location>
        <begin position="186"/>
        <end position="205"/>
    </location>
</feature>
<feature type="transmembrane region" description="Helical" evidence="6">
    <location>
        <begin position="446"/>
        <end position="466"/>
    </location>
</feature>
<sequence length="484" mass="55223">MGIVINQSFKNTITTYLGFGIGAVNTLFLYTNFISDTYYGLVAFVLSTANIMMPLMAFGVHNTLIKFYSTFKTKNSLNSFLTLMLFLPLLISIPLGLIGYFCYDIIGDLLSQENTIVKDYVWHIFLAACSMAYFEVFFAWAKTQMQTVFGNFLKEVFHRLGIMALLFAVFFEFITVNQFINGVIWVYVLRMVLMMLSAFSIRLPVFTLRRIDNLNSILKYSFLIIIAGSIATVILDVDKFMLGQYIAIEEVAYYSVAVYIATVISVPQRAMHQIMLPMTAQFLNDKNKAALEDLYKRSSLNLYVISGFIFILIIVNINQLYTIIPEEFRNGVFVVFLISSAKLTDNILGNNNAILFNSDYYRMVLLFGVVLTILTVVLNMIFIPMYGINGSALATFLAVIIYNSIKIVFVKKKLHMLPFTDSTFKLSVLITLSTLVFYFWDFGFHAILNIILKSVIVTIIYVIAIYRMKVSDDLSQLIKKYLKL</sequence>
<comment type="subcellular location">
    <subcellularLocation>
        <location evidence="1">Cell membrane</location>
        <topology evidence="1">Multi-pass membrane protein</topology>
    </subcellularLocation>
</comment>
<keyword evidence="8" id="KW-1185">Reference proteome</keyword>